<evidence type="ECO:0000259" key="1">
    <source>
        <dbReference type="Pfam" id="PF00583"/>
    </source>
</evidence>
<keyword evidence="3" id="KW-1185">Reference proteome</keyword>
<dbReference type="RefSeq" id="WP_154545558.1">
    <property type="nucleotide sequence ID" value="NZ_VULO01000010.1"/>
</dbReference>
<name>A0A6N7W9A0_9ACTO</name>
<organism evidence="2 3">
    <name type="scientific">Scrofimicrobium canadense</name>
    <dbReference type="NCBI Taxonomy" id="2652290"/>
    <lineage>
        <taxon>Bacteria</taxon>
        <taxon>Bacillati</taxon>
        <taxon>Actinomycetota</taxon>
        <taxon>Actinomycetes</taxon>
        <taxon>Actinomycetales</taxon>
        <taxon>Actinomycetaceae</taxon>
        <taxon>Scrofimicrobium</taxon>
    </lineage>
</organism>
<sequence>MKSSDKAEEELRQTLAQWRPLRISDAESLHQLISRIEMKDNPPYRTTIGEVRGWLQDTEKTRGRIGIAAEGPRKSEPICYAIVTLSDNSRECRARGGVCPDYRGLGVGGAVVSWQVEQGTTLLRDVTGEGGRILTQVAGEQNELQVHLTRMGFSWARSSYELRRELSDLPLMPQLGTYYSVELWSQEWDHAARRLYARLLEEQWSLPGQANDEWSIGMEAFRPEWSFVALDKTGDRPSLVGFVRVSAYPEDWEALGWSEGYIDLLGVEEFPGSHAISQALVIASMDSQAASGMRKVATGVGVASNAGALSFYEELGFNRSFQTRTYSYSV</sequence>
<accession>A0A6N7W9A0</accession>
<evidence type="ECO:0000313" key="3">
    <source>
        <dbReference type="Proteomes" id="UP000470875"/>
    </source>
</evidence>
<dbReference type="Gene3D" id="3.40.630.30">
    <property type="match status" value="1"/>
</dbReference>
<dbReference type="AlphaFoldDB" id="A0A6N7W9A0"/>
<dbReference type="Pfam" id="PF00583">
    <property type="entry name" value="Acetyltransf_1"/>
    <property type="match status" value="1"/>
</dbReference>
<dbReference type="SUPFAM" id="SSF55729">
    <property type="entry name" value="Acyl-CoA N-acyltransferases (Nat)"/>
    <property type="match status" value="2"/>
</dbReference>
<comment type="caution">
    <text evidence="2">The sequence shown here is derived from an EMBL/GenBank/DDBJ whole genome shotgun (WGS) entry which is preliminary data.</text>
</comment>
<gene>
    <name evidence="2" type="ORF">FYJ24_08680</name>
</gene>
<proteinExistence type="predicted"/>
<dbReference type="Proteomes" id="UP000470875">
    <property type="component" value="Unassembled WGS sequence"/>
</dbReference>
<dbReference type="InterPro" id="IPR000182">
    <property type="entry name" value="GNAT_dom"/>
</dbReference>
<evidence type="ECO:0000313" key="2">
    <source>
        <dbReference type="EMBL" id="MSS84836.1"/>
    </source>
</evidence>
<dbReference type="EMBL" id="VULO01000010">
    <property type="protein sequence ID" value="MSS84836.1"/>
    <property type="molecule type" value="Genomic_DNA"/>
</dbReference>
<protein>
    <submittedName>
        <fullName evidence="2">GNAT family N-acetyltransferase</fullName>
    </submittedName>
</protein>
<dbReference type="GO" id="GO:0016747">
    <property type="term" value="F:acyltransferase activity, transferring groups other than amino-acyl groups"/>
    <property type="evidence" value="ECO:0007669"/>
    <property type="project" value="InterPro"/>
</dbReference>
<feature type="domain" description="N-acetyltransferase" evidence="1">
    <location>
        <begin position="200"/>
        <end position="317"/>
    </location>
</feature>
<reference evidence="2 3" key="1">
    <citation type="submission" date="2019-08" db="EMBL/GenBank/DDBJ databases">
        <title>In-depth cultivation of the pig gut microbiome towards novel bacterial diversity and tailored functional studies.</title>
        <authorList>
            <person name="Wylensek D."/>
            <person name="Hitch T.C.A."/>
            <person name="Clavel T."/>
        </authorList>
    </citation>
    <scope>NUCLEOTIDE SEQUENCE [LARGE SCALE GENOMIC DNA]</scope>
    <source>
        <strain evidence="2 3">WB03_NA08</strain>
    </source>
</reference>
<dbReference type="InterPro" id="IPR016181">
    <property type="entry name" value="Acyl_CoA_acyltransferase"/>
</dbReference>
<keyword evidence="2" id="KW-0808">Transferase</keyword>